<dbReference type="CDD" id="cd07262">
    <property type="entry name" value="VOC_like"/>
    <property type="match status" value="1"/>
</dbReference>
<organism evidence="1 2">
    <name type="scientific">Novosphingobium flavum</name>
    <dbReference type="NCBI Taxonomy" id="1778672"/>
    <lineage>
        <taxon>Bacteria</taxon>
        <taxon>Pseudomonadati</taxon>
        <taxon>Pseudomonadota</taxon>
        <taxon>Alphaproteobacteria</taxon>
        <taxon>Sphingomonadales</taxon>
        <taxon>Sphingomonadaceae</taxon>
        <taxon>Novosphingobium</taxon>
    </lineage>
</organism>
<dbReference type="Proteomes" id="UP000566813">
    <property type="component" value="Unassembled WGS sequence"/>
</dbReference>
<dbReference type="Gene3D" id="3.10.180.10">
    <property type="entry name" value="2,3-Dihydroxybiphenyl 1,2-Dioxygenase, domain 1"/>
    <property type="match status" value="1"/>
</dbReference>
<reference evidence="1 2" key="1">
    <citation type="submission" date="2020-08" db="EMBL/GenBank/DDBJ databases">
        <title>The genome sequence of type strain Novosphingobium flavum NBRC 111647.</title>
        <authorList>
            <person name="Liu Y."/>
        </authorList>
    </citation>
    <scope>NUCLEOTIDE SEQUENCE [LARGE SCALE GENOMIC DNA]</scope>
    <source>
        <strain evidence="1 2">NBRC 111647</strain>
    </source>
</reference>
<dbReference type="PANTHER" id="PTHR35006">
    <property type="entry name" value="GLYOXALASE FAMILY PROTEIN (AFU_ORTHOLOGUE AFUA_5G14830)"/>
    <property type="match status" value="1"/>
</dbReference>
<evidence type="ECO:0000313" key="2">
    <source>
        <dbReference type="Proteomes" id="UP000566813"/>
    </source>
</evidence>
<protein>
    <submittedName>
        <fullName evidence="1">VOC family protein</fullName>
    </submittedName>
</protein>
<dbReference type="AlphaFoldDB" id="A0A7X1KN11"/>
<comment type="caution">
    <text evidence="1">The sequence shown here is derived from an EMBL/GenBank/DDBJ whole genome shotgun (WGS) entry which is preliminary data.</text>
</comment>
<sequence length="127" mass="13334">MFTHITVGSNDVPASQQLYDALFTALGGEPGVPASDGSRVRYIHKGGVLLVTKPVNGEPATFGNGVTIGFQAESPEQIDAWHAAGIANGGTTAESPPGERNGPFGHLYLAYLRDQTGNKLCAVYRYG</sequence>
<evidence type="ECO:0000313" key="1">
    <source>
        <dbReference type="EMBL" id="MBC2667214.1"/>
    </source>
</evidence>
<dbReference type="SUPFAM" id="SSF54593">
    <property type="entry name" value="Glyoxalase/Bleomycin resistance protein/Dihydroxybiphenyl dioxygenase"/>
    <property type="match status" value="1"/>
</dbReference>
<name>A0A7X1KN11_9SPHN</name>
<keyword evidence="2" id="KW-1185">Reference proteome</keyword>
<dbReference type="EMBL" id="JACLAW010000016">
    <property type="protein sequence ID" value="MBC2667214.1"/>
    <property type="molecule type" value="Genomic_DNA"/>
</dbReference>
<accession>A0A7X1KN11</accession>
<dbReference type="PANTHER" id="PTHR35006:SF1">
    <property type="entry name" value="BLL2941 PROTEIN"/>
    <property type="match status" value="1"/>
</dbReference>
<proteinExistence type="predicted"/>
<gene>
    <name evidence="1" type="ORF">H7F51_16970</name>
</gene>
<dbReference type="InterPro" id="IPR029068">
    <property type="entry name" value="Glyas_Bleomycin-R_OHBP_Dase"/>
</dbReference>
<dbReference type="RefSeq" id="WP_185665514.1">
    <property type="nucleotide sequence ID" value="NZ_JACLAW010000016.1"/>
</dbReference>